<dbReference type="Proteomes" id="UP000183015">
    <property type="component" value="Unassembled WGS sequence"/>
</dbReference>
<keyword evidence="3" id="KW-0732">Signal</keyword>
<feature type="chain" id="PRO_5010180049" evidence="3">
    <location>
        <begin position="28"/>
        <end position="241"/>
    </location>
</feature>
<evidence type="ECO:0000313" key="6">
    <source>
        <dbReference type="Proteomes" id="UP000183015"/>
    </source>
</evidence>
<dbReference type="PANTHER" id="PTHR30487:SF0">
    <property type="entry name" value="PREPILIN LEADER PEPTIDASE_N-METHYLTRANSFERASE-RELATED"/>
    <property type="match status" value="1"/>
</dbReference>
<gene>
    <name evidence="5" type="ORF">SAMN05414137_1558</name>
</gene>
<dbReference type="GO" id="GO:0032259">
    <property type="term" value="P:methylation"/>
    <property type="evidence" value="ECO:0007669"/>
    <property type="project" value="UniProtKB-KW"/>
</dbReference>
<dbReference type="GO" id="GO:0005886">
    <property type="term" value="C:plasma membrane"/>
    <property type="evidence" value="ECO:0007669"/>
    <property type="project" value="TreeGrafter"/>
</dbReference>
<evidence type="ECO:0000256" key="2">
    <source>
        <dbReference type="SAM" id="Phobius"/>
    </source>
</evidence>
<dbReference type="STRING" id="235985.SAMN05414137_1558"/>
<dbReference type="GO" id="GO:0008168">
    <property type="term" value="F:methyltransferase activity"/>
    <property type="evidence" value="ECO:0007669"/>
    <property type="project" value="UniProtKB-KW"/>
</dbReference>
<comment type="similarity">
    <text evidence="1">Belongs to the peptidase A24 family.</text>
</comment>
<reference evidence="6" key="1">
    <citation type="submission" date="2016-10" db="EMBL/GenBank/DDBJ databases">
        <authorList>
            <person name="Varghese N."/>
        </authorList>
    </citation>
    <scope>NUCLEOTIDE SEQUENCE [LARGE SCALE GENOMIC DNA]</scope>
    <source>
        <strain evidence="6">DSM 45096 / BCRC 16803 / CGMCC 4.1857 / CIP 109030 / JCM 12277 / KCTC 19219 / NBRC 100920 / 33214</strain>
    </source>
</reference>
<accession>A0A1H8B1E5</accession>
<keyword evidence="2" id="KW-0812">Transmembrane</keyword>
<keyword evidence="6" id="KW-1185">Reference proteome</keyword>
<dbReference type="GO" id="GO:0006465">
    <property type="term" value="P:signal peptide processing"/>
    <property type="evidence" value="ECO:0007669"/>
    <property type="project" value="TreeGrafter"/>
</dbReference>
<feature type="signal peptide" evidence="3">
    <location>
        <begin position="1"/>
        <end position="27"/>
    </location>
</feature>
<name>A0A1H8B1E5_STRJI</name>
<feature type="transmembrane region" description="Helical" evidence="2">
    <location>
        <begin position="145"/>
        <end position="167"/>
    </location>
</feature>
<dbReference type="GO" id="GO:0004190">
    <property type="term" value="F:aspartic-type endopeptidase activity"/>
    <property type="evidence" value="ECO:0007669"/>
    <property type="project" value="InterPro"/>
</dbReference>
<keyword evidence="5" id="KW-0808">Transferase</keyword>
<dbReference type="Gene3D" id="1.20.120.1220">
    <property type="match status" value="1"/>
</dbReference>
<feature type="transmembrane region" description="Helical" evidence="2">
    <location>
        <begin position="79"/>
        <end position="109"/>
    </location>
</feature>
<proteinExistence type="inferred from homology"/>
<dbReference type="AlphaFoldDB" id="A0A1H8B1E5"/>
<evidence type="ECO:0000259" key="4">
    <source>
        <dbReference type="Pfam" id="PF01478"/>
    </source>
</evidence>
<dbReference type="eggNOG" id="COG1989">
    <property type="taxonomic scope" value="Bacteria"/>
</dbReference>
<organism evidence="5 6">
    <name type="scientific">Streptacidiphilus jiangxiensis</name>
    <dbReference type="NCBI Taxonomy" id="235985"/>
    <lineage>
        <taxon>Bacteria</taxon>
        <taxon>Bacillati</taxon>
        <taxon>Actinomycetota</taxon>
        <taxon>Actinomycetes</taxon>
        <taxon>Kitasatosporales</taxon>
        <taxon>Streptomycetaceae</taxon>
        <taxon>Streptacidiphilus</taxon>
    </lineage>
</organism>
<sequence length="241" mass="24522">MPMAFAVSVAVLLGLLAGAAARRAALAFTVPTGQPPRTLCPHCDTPITSTALRTSLGRCHSCSERLGAPALLPEVLTVVLWGLVVAAAGVSWTAAALLWLSACGVALALADWTEHVLPDRLTLPTGLGLAVLLGVAAAAEDHGGAFLRALGGALVLGLFYLLVALVSNLGLGDVKLAPVLGAALAWFGWLYLIPGLLLGFFLGALYGVGLLALRRASAKAKIAFGPFMIAGTLGVCLLAAR</sequence>
<dbReference type="EMBL" id="FOAZ01000055">
    <property type="protein sequence ID" value="SEM76613.1"/>
    <property type="molecule type" value="Genomic_DNA"/>
</dbReference>
<evidence type="ECO:0000256" key="3">
    <source>
        <dbReference type="SAM" id="SignalP"/>
    </source>
</evidence>
<feature type="transmembrane region" description="Helical" evidence="2">
    <location>
        <begin position="179"/>
        <end position="202"/>
    </location>
</feature>
<dbReference type="InterPro" id="IPR000045">
    <property type="entry name" value="Prepilin_IV_endopep_pep"/>
</dbReference>
<keyword evidence="2" id="KW-0472">Membrane</keyword>
<feature type="transmembrane region" description="Helical" evidence="2">
    <location>
        <begin position="121"/>
        <end position="139"/>
    </location>
</feature>
<dbReference type="Pfam" id="PF01478">
    <property type="entry name" value="Peptidase_A24"/>
    <property type="match status" value="1"/>
</dbReference>
<evidence type="ECO:0000256" key="1">
    <source>
        <dbReference type="ARBA" id="ARBA00005801"/>
    </source>
</evidence>
<keyword evidence="5" id="KW-0489">Methyltransferase</keyword>
<dbReference type="PANTHER" id="PTHR30487">
    <property type="entry name" value="TYPE 4 PREPILIN-LIKE PROTEINS LEADER PEPTIDE-PROCESSING ENZYME"/>
    <property type="match status" value="1"/>
</dbReference>
<dbReference type="RefSeq" id="WP_052438811.1">
    <property type="nucleotide sequence ID" value="NZ_BBPN01000016.1"/>
</dbReference>
<feature type="transmembrane region" description="Helical" evidence="2">
    <location>
        <begin position="222"/>
        <end position="240"/>
    </location>
</feature>
<evidence type="ECO:0000313" key="5">
    <source>
        <dbReference type="EMBL" id="SEM76613.1"/>
    </source>
</evidence>
<keyword evidence="2" id="KW-1133">Transmembrane helix</keyword>
<feature type="domain" description="Prepilin type IV endopeptidase peptidase" evidence="4">
    <location>
        <begin position="100"/>
        <end position="208"/>
    </location>
</feature>
<dbReference type="InterPro" id="IPR050882">
    <property type="entry name" value="Prepilin_peptidase/N-MTase"/>
</dbReference>
<protein>
    <submittedName>
        <fullName evidence="5">Leader peptidase (Prepilin peptidase) / N-methyltransferase</fullName>
    </submittedName>
</protein>